<evidence type="ECO:0000313" key="2">
    <source>
        <dbReference type="Proteomes" id="UP001249851"/>
    </source>
</evidence>
<comment type="caution">
    <text evidence="1">The sequence shown here is derived from an EMBL/GenBank/DDBJ whole genome shotgun (WGS) entry which is preliminary data.</text>
</comment>
<dbReference type="EMBL" id="JARQWQ010000070">
    <property type="protein sequence ID" value="KAK2554394.1"/>
    <property type="molecule type" value="Genomic_DNA"/>
</dbReference>
<dbReference type="AlphaFoldDB" id="A0AAD9Q4I4"/>
<evidence type="ECO:0000313" key="1">
    <source>
        <dbReference type="EMBL" id="KAK2554394.1"/>
    </source>
</evidence>
<gene>
    <name evidence="1" type="ORF">P5673_024098</name>
</gene>
<reference evidence="1" key="1">
    <citation type="journal article" date="2023" name="G3 (Bethesda)">
        <title>Whole genome assembly and annotation of the endangered Caribbean coral Acropora cervicornis.</title>
        <authorList>
            <person name="Selwyn J.D."/>
            <person name="Vollmer S.V."/>
        </authorList>
    </citation>
    <scope>NUCLEOTIDE SEQUENCE</scope>
    <source>
        <strain evidence="1">K2</strain>
    </source>
</reference>
<proteinExistence type="predicted"/>
<keyword evidence="2" id="KW-1185">Reference proteome</keyword>
<dbReference type="Proteomes" id="UP001249851">
    <property type="component" value="Unassembled WGS sequence"/>
</dbReference>
<name>A0AAD9Q4I4_ACRCE</name>
<organism evidence="1 2">
    <name type="scientific">Acropora cervicornis</name>
    <name type="common">Staghorn coral</name>
    <dbReference type="NCBI Taxonomy" id="6130"/>
    <lineage>
        <taxon>Eukaryota</taxon>
        <taxon>Metazoa</taxon>
        <taxon>Cnidaria</taxon>
        <taxon>Anthozoa</taxon>
        <taxon>Hexacorallia</taxon>
        <taxon>Scleractinia</taxon>
        <taxon>Astrocoeniina</taxon>
        <taxon>Acroporidae</taxon>
        <taxon>Acropora</taxon>
    </lineage>
</organism>
<reference evidence="1" key="2">
    <citation type="journal article" date="2023" name="Science">
        <title>Genomic signatures of disease resistance in endangered staghorn corals.</title>
        <authorList>
            <person name="Vollmer S.V."/>
            <person name="Selwyn J.D."/>
            <person name="Despard B.A."/>
            <person name="Roesel C.L."/>
        </authorList>
    </citation>
    <scope>NUCLEOTIDE SEQUENCE</scope>
    <source>
        <strain evidence="1">K2</strain>
    </source>
</reference>
<protein>
    <submittedName>
        <fullName evidence="1">Uncharacterized protein</fullName>
    </submittedName>
</protein>
<accession>A0AAD9Q4I4</accession>
<sequence>MPHRHFMELNISETIKHPAPSGYDLSPLTAERESCVASIRCELSYEGGDCSLTFNNEGIRFFSEMGYLAQLRVRPQHSGMMGEVACPVGIADTPVQSGEMCIESEVGTQVQFAMDNIR</sequence>